<dbReference type="GO" id="GO:0000160">
    <property type="term" value="P:phosphorelay signal transduction system"/>
    <property type="evidence" value="ECO:0007669"/>
    <property type="project" value="InterPro"/>
</dbReference>
<accession>A0A6I6HM32</accession>
<dbReference type="GO" id="GO:0006355">
    <property type="term" value="P:regulation of DNA-templated transcription"/>
    <property type="evidence" value="ECO:0007669"/>
    <property type="project" value="InterPro"/>
</dbReference>
<keyword evidence="1" id="KW-0238">DNA-binding</keyword>
<protein>
    <recommendedName>
        <fullName evidence="2">OmpR/PhoB-type domain-containing protein</fullName>
    </recommendedName>
</protein>
<proteinExistence type="predicted"/>
<evidence type="ECO:0000259" key="2">
    <source>
        <dbReference type="Pfam" id="PF00486"/>
    </source>
</evidence>
<gene>
    <name evidence="3" type="ORF">GOQ09_21695</name>
</gene>
<sequence length="174" mass="19451">MTFRRACGAIGREKRPSHCCLHVGPKENTIQDACATENETLQRLLDICGHRSVAGPSAAGTFGPSLIQAATWGDYQFALNGSNLVLVKGQRFHLHPRQFAVAFTFFCNLEQAVSQEFLLSSYWRSSRASDPSRALATCVSQIRTRLSLDRENEFKLLRLSGRNYKLTAQPLSWC</sequence>
<dbReference type="Proteomes" id="UP000425817">
    <property type="component" value="Chromosome"/>
</dbReference>
<evidence type="ECO:0000256" key="1">
    <source>
        <dbReference type="ARBA" id="ARBA00023125"/>
    </source>
</evidence>
<dbReference type="EMBL" id="CP046622">
    <property type="protein sequence ID" value="QGW84026.1"/>
    <property type="molecule type" value="Genomic_DNA"/>
</dbReference>
<organism evidence="3 4">
    <name type="scientific">Variovorax paradoxus</name>
    <dbReference type="NCBI Taxonomy" id="34073"/>
    <lineage>
        <taxon>Bacteria</taxon>
        <taxon>Pseudomonadati</taxon>
        <taxon>Pseudomonadota</taxon>
        <taxon>Betaproteobacteria</taxon>
        <taxon>Burkholderiales</taxon>
        <taxon>Comamonadaceae</taxon>
        <taxon>Variovorax</taxon>
    </lineage>
</organism>
<reference evidence="3 4" key="1">
    <citation type="submission" date="2019-12" db="EMBL/GenBank/DDBJ databases">
        <title>Hybrid Genome Assemblies of two High G+C Isolates from Undergraduate Microbiology Courses.</title>
        <authorList>
            <person name="Ne Ville C.J."/>
            <person name="Enright D."/>
            <person name="Hernandez I."/>
            <person name="Dodsworth J."/>
            <person name="Orwin P.M."/>
        </authorList>
    </citation>
    <scope>NUCLEOTIDE SEQUENCE [LARGE SCALE GENOMIC DNA]</scope>
    <source>
        <strain evidence="3 4">CSUSB</strain>
    </source>
</reference>
<evidence type="ECO:0000313" key="3">
    <source>
        <dbReference type="EMBL" id="QGW84026.1"/>
    </source>
</evidence>
<dbReference type="SUPFAM" id="SSF46894">
    <property type="entry name" value="C-terminal effector domain of the bipartite response regulators"/>
    <property type="match status" value="1"/>
</dbReference>
<feature type="domain" description="OmpR/PhoB-type" evidence="2">
    <location>
        <begin position="89"/>
        <end position="164"/>
    </location>
</feature>
<dbReference type="Gene3D" id="1.10.10.10">
    <property type="entry name" value="Winged helix-like DNA-binding domain superfamily/Winged helix DNA-binding domain"/>
    <property type="match status" value="1"/>
</dbReference>
<dbReference type="AlphaFoldDB" id="A0A6I6HM32"/>
<dbReference type="InterPro" id="IPR016032">
    <property type="entry name" value="Sig_transdc_resp-reg_C-effctor"/>
</dbReference>
<name>A0A6I6HM32_VARPD</name>
<dbReference type="InterPro" id="IPR036388">
    <property type="entry name" value="WH-like_DNA-bd_sf"/>
</dbReference>
<dbReference type="GO" id="GO:0003677">
    <property type="term" value="F:DNA binding"/>
    <property type="evidence" value="ECO:0007669"/>
    <property type="project" value="UniProtKB-KW"/>
</dbReference>
<dbReference type="Pfam" id="PF00486">
    <property type="entry name" value="Trans_reg_C"/>
    <property type="match status" value="1"/>
</dbReference>
<dbReference type="InterPro" id="IPR001867">
    <property type="entry name" value="OmpR/PhoB-type_DNA-bd"/>
</dbReference>
<evidence type="ECO:0000313" key="4">
    <source>
        <dbReference type="Proteomes" id="UP000425817"/>
    </source>
</evidence>